<organism evidence="2 3">
    <name type="scientific">Trichocladium antarcticum</name>
    <dbReference type="NCBI Taxonomy" id="1450529"/>
    <lineage>
        <taxon>Eukaryota</taxon>
        <taxon>Fungi</taxon>
        <taxon>Dikarya</taxon>
        <taxon>Ascomycota</taxon>
        <taxon>Pezizomycotina</taxon>
        <taxon>Sordariomycetes</taxon>
        <taxon>Sordariomycetidae</taxon>
        <taxon>Sordariales</taxon>
        <taxon>Chaetomiaceae</taxon>
        <taxon>Trichocladium</taxon>
    </lineage>
</organism>
<sequence>MLPFLEVEHLPSSSSFYSAVVQPLGLYYLFTEDSHFPSASYGTSAQAPPVFRIQQVVPSRDRPLRRSRIVFSAPSAASADHAYEFALRANPDARASTHPRHRSESYTSASGASAQRTSTSGGGTRVLITDFDGNMIEIVYRPPPAHYPPDYTGESWRMTNSTTEEAKAIVGWQFDIGRLSLSDPSGASSVSSGSARAASRRSRPQLPEDDDQAHPKLRRSVTAGSSVYEPATSARENSNGLSAGAVVGALLGVAAAGAAAFTTYNMVRSDRSRPHPDDYDTPSLSRRSTVPGNYDGYPPDHKSRYVEAEPAVDRRHYPHEYPPSSGYRRPPPEFIARYSEVGSTPSSRDVDDRYDDPRGRHPPSRSRSRPPSRAPSQSASHREAYDEPERRSYVSSKSSRHPPVVQRHYTYDPPDRDQDSYVSSKSHRSTSTLRAAPAPDLYTTTTAAPPPHMSSRSRSSSRVTAATVKASSNPRTYSREGSHLSARHVPLPDSRAPTYVAAYDVPLPHSRAPTYYSSRDVPLPESRDHTYVSSRPAPYPDTRAHTNYSARDVPLPPSRAHTYLSARDVPLPASRVGGRRRAKWEDEEAGGGGGGGGGGDDDDDDADSIAPDDSISCVGGRGSRR</sequence>
<evidence type="ECO:0000313" key="2">
    <source>
        <dbReference type="EMBL" id="KAK4136233.1"/>
    </source>
</evidence>
<feature type="compositionally biased region" description="Basic and acidic residues" evidence="1">
    <location>
        <begin position="409"/>
        <end position="419"/>
    </location>
</feature>
<reference evidence="2" key="1">
    <citation type="journal article" date="2023" name="Mol. Phylogenet. Evol.">
        <title>Genome-scale phylogeny and comparative genomics of the fungal order Sordariales.</title>
        <authorList>
            <person name="Hensen N."/>
            <person name="Bonometti L."/>
            <person name="Westerberg I."/>
            <person name="Brannstrom I.O."/>
            <person name="Guillou S."/>
            <person name="Cros-Aarteil S."/>
            <person name="Calhoun S."/>
            <person name="Haridas S."/>
            <person name="Kuo A."/>
            <person name="Mondo S."/>
            <person name="Pangilinan J."/>
            <person name="Riley R."/>
            <person name="LaButti K."/>
            <person name="Andreopoulos B."/>
            <person name="Lipzen A."/>
            <person name="Chen C."/>
            <person name="Yan M."/>
            <person name="Daum C."/>
            <person name="Ng V."/>
            <person name="Clum A."/>
            <person name="Steindorff A."/>
            <person name="Ohm R.A."/>
            <person name="Martin F."/>
            <person name="Silar P."/>
            <person name="Natvig D.O."/>
            <person name="Lalanne C."/>
            <person name="Gautier V."/>
            <person name="Ament-Velasquez S.L."/>
            <person name="Kruys A."/>
            <person name="Hutchinson M.I."/>
            <person name="Powell A.J."/>
            <person name="Barry K."/>
            <person name="Miller A.N."/>
            <person name="Grigoriev I.V."/>
            <person name="Debuchy R."/>
            <person name="Gladieux P."/>
            <person name="Hiltunen Thoren M."/>
            <person name="Johannesson H."/>
        </authorList>
    </citation>
    <scope>NUCLEOTIDE SEQUENCE</scope>
    <source>
        <strain evidence="2">CBS 123565</strain>
    </source>
</reference>
<comment type="caution">
    <text evidence="2">The sequence shown here is derived from an EMBL/GenBank/DDBJ whole genome shotgun (WGS) entry which is preliminary data.</text>
</comment>
<feature type="compositionally biased region" description="Polar residues" evidence="1">
    <location>
        <begin position="282"/>
        <end position="291"/>
    </location>
</feature>
<dbReference type="Proteomes" id="UP001304895">
    <property type="component" value="Unassembled WGS sequence"/>
</dbReference>
<feature type="region of interest" description="Disordered" evidence="1">
    <location>
        <begin position="183"/>
        <end position="239"/>
    </location>
</feature>
<evidence type="ECO:0000256" key="1">
    <source>
        <dbReference type="SAM" id="MobiDB-lite"/>
    </source>
</evidence>
<dbReference type="SUPFAM" id="SSF54593">
    <property type="entry name" value="Glyoxalase/Bleomycin resistance protein/Dihydroxybiphenyl dioxygenase"/>
    <property type="match status" value="1"/>
</dbReference>
<proteinExistence type="predicted"/>
<feature type="compositionally biased region" description="Polar residues" evidence="1">
    <location>
        <begin position="105"/>
        <end position="119"/>
    </location>
</feature>
<feature type="compositionally biased region" description="Polar residues" evidence="1">
    <location>
        <begin position="420"/>
        <end position="433"/>
    </location>
</feature>
<feature type="region of interest" description="Disordered" evidence="1">
    <location>
        <begin position="268"/>
        <end position="490"/>
    </location>
</feature>
<feature type="compositionally biased region" description="Low complexity" evidence="1">
    <location>
        <begin position="183"/>
        <end position="197"/>
    </location>
</feature>
<feature type="compositionally biased region" description="Basic and acidic residues" evidence="1">
    <location>
        <begin position="348"/>
        <end position="359"/>
    </location>
</feature>
<feature type="compositionally biased region" description="Basic and acidic residues" evidence="1">
    <location>
        <begin position="298"/>
        <end position="319"/>
    </location>
</feature>
<dbReference type="Gene3D" id="3.10.180.10">
    <property type="entry name" value="2,3-Dihydroxybiphenyl 1,2-Dioxygenase, domain 1"/>
    <property type="match status" value="1"/>
</dbReference>
<dbReference type="PANTHER" id="PTHR35006:SF3">
    <property type="entry name" value="GLYOXALASE FAMILY PROTEIN (AFU_ORTHOLOGUE AFUA_3G06020)"/>
    <property type="match status" value="1"/>
</dbReference>
<dbReference type="AlphaFoldDB" id="A0AAN6UNF2"/>
<dbReference type="PANTHER" id="PTHR35006">
    <property type="entry name" value="GLYOXALASE FAMILY PROTEIN (AFU_ORTHOLOGUE AFUA_5G14830)"/>
    <property type="match status" value="1"/>
</dbReference>
<protein>
    <recommendedName>
        <fullName evidence="4">VOC domain-containing protein</fullName>
    </recommendedName>
</protein>
<keyword evidence="3" id="KW-1185">Reference proteome</keyword>
<feature type="compositionally biased region" description="Basic and acidic residues" evidence="1">
    <location>
        <begin position="380"/>
        <end position="392"/>
    </location>
</feature>
<dbReference type="InterPro" id="IPR029068">
    <property type="entry name" value="Glyas_Bleomycin-R_OHBP_Dase"/>
</dbReference>
<gene>
    <name evidence="2" type="ORF">BT67DRAFT_448492</name>
</gene>
<dbReference type="EMBL" id="MU853404">
    <property type="protein sequence ID" value="KAK4136233.1"/>
    <property type="molecule type" value="Genomic_DNA"/>
</dbReference>
<reference evidence="2" key="2">
    <citation type="submission" date="2023-05" db="EMBL/GenBank/DDBJ databases">
        <authorList>
            <consortium name="Lawrence Berkeley National Laboratory"/>
            <person name="Steindorff A."/>
            <person name="Hensen N."/>
            <person name="Bonometti L."/>
            <person name="Westerberg I."/>
            <person name="Brannstrom I.O."/>
            <person name="Guillou S."/>
            <person name="Cros-Aarteil S."/>
            <person name="Calhoun S."/>
            <person name="Haridas S."/>
            <person name="Kuo A."/>
            <person name="Mondo S."/>
            <person name="Pangilinan J."/>
            <person name="Riley R."/>
            <person name="Labutti K."/>
            <person name="Andreopoulos B."/>
            <person name="Lipzen A."/>
            <person name="Chen C."/>
            <person name="Yanf M."/>
            <person name="Daum C."/>
            <person name="Ng V."/>
            <person name="Clum A."/>
            <person name="Ohm R."/>
            <person name="Martin F."/>
            <person name="Silar P."/>
            <person name="Natvig D."/>
            <person name="Lalanne C."/>
            <person name="Gautier V."/>
            <person name="Ament-Velasquez S.L."/>
            <person name="Kruys A."/>
            <person name="Hutchinson M.I."/>
            <person name="Powell A.J."/>
            <person name="Barry K."/>
            <person name="Miller A.N."/>
            <person name="Grigoriev I.V."/>
            <person name="Debuchy R."/>
            <person name="Gladieux P."/>
            <person name="Thoren M.H."/>
            <person name="Johannesson H."/>
        </authorList>
    </citation>
    <scope>NUCLEOTIDE SEQUENCE</scope>
    <source>
        <strain evidence="2">CBS 123565</strain>
    </source>
</reference>
<feature type="region of interest" description="Disordered" evidence="1">
    <location>
        <begin position="93"/>
        <end position="126"/>
    </location>
</feature>
<feature type="compositionally biased region" description="Basic residues" evidence="1">
    <location>
        <begin position="360"/>
        <end position="370"/>
    </location>
</feature>
<feature type="region of interest" description="Disordered" evidence="1">
    <location>
        <begin position="508"/>
        <end position="625"/>
    </location>
</feature>
<evidence type="ECO:0000313" key="3">
    <source>
        <dbReference type="Proteomes" id="UP001304895"/>
    </source>
</evidence>
<name>A0AAN6UNF2_9PEZI</name>
<accession>A0AAN6UNF2</accession>
<feature type="compositionally biased region" description="Basic and acidic residues" evidence="1">
    <location>
        <begin position="268"/>
        <end position="278"/>
    </location>
</feature>
<evidence type="ECO:0008006" key="4">
    <source>
        <dbReference type="Google" id="ProtNLM"/>
    </source>
</evidence>